<dbReference type="EMBL" id="UZAH01026830">
    <property type="protein sequence ID" value="VDO85818.1"/>
    <property type="molecule type" value="Genomic_DNA"/>
</dbReference>
<evidence type="ECO:0000256" key="1">
    <source>
        <dbReference type="ARBA" id="ARBA00005679"/>
    </source>
</evidence>
<dbReference type="Proteomes" id="UP000050761">
    <property type="component" value="Unassembled WGS sequence"/>
</dbReference>
<dbReference type="AlphaFoldDB" id="A0A183FRY5"/>
<dbReference type="WBParaSite" id="HPBE_0001064301-mRNA-1">
    <property type="protein sequence ID" value="HPBE_0001064301-mRNA-1"/>
    <property type="gene ID" value="HPBE_0001064301"/>
</dbReference>
<evidence type="ECO:0000256" key="2">
    <source>
        <dbReference type="ARBA" id="ARBA00023180"/>
    </source>
</evidence>
<accession>A0A183FRY5</accession>
<sequence length="139" mass="15821">MSYLPDVDDHLELVNCVQGSADFNVTVKSCIGEESLKPRRVKTEWRHSKHCTVVSDFISEAMLCERKQILLDAGRNLMSHYGRLQNQKEPQVTWVPWVVIDGVREKGAERSLVSVLCNRYLKPAPSICAAYKTDTEDQL</sequence>
<reference evidence="3 4" key="1">
    <citation type="submission" date="2018-11" db="EMBL/GenBank/DDBJ databases">
        <authorList>
            <consortium name="Pathogen Informatics"/>
        </authorList>
    </citation>
    <scope>NUCLEOTIDE SEQUENCE [LARGE SCALE GENOMIC DNA]</scope>
</reference>
<keyword evidence="2" id="KW-0325">Glycoprotein</keyword>
<proteinExistence type="inferred from homology"/>
<evidence type="ECO:0000313" key="3">
    <source>
        <dbReference type="EMBL" id="VDO85818.1"/>
    </source>
</evidence>
<keyword evidence="4" id="KW-1185">Reference proteome</keyword>
<gene>
    <name evidence="3" type="ORF">HPBE_LOCUS10644</name>
</gene>
<comment type="similarity">
    <text evidence="1">Belongs to the GILT family.</text>
</comment>
<dbReference type="InterPro" id="IPR004911">
    <property type="entry name" value="Interferon-induced_GILT"/>
</dbReference>
<accession>A0A3P8CCG4</accession>
<dbReference type="PANTHER" id="PTHR13234:SF24">
    <property type="entry name" value="GILT-LIKE PROTEIN ZK669.3"/>
    <property type="match status" value="1"/>
</dbReference>
<protein>
    <submittedName>
        <fullName evidence="5">DUF1115 domain-containing protein</fullName>
    </submittedName>
</protein>
<organism evidence="4 5">
    <name type="scientific">Heligmosomoides polygyrus</name>
    <name type="common">Parasitic roundworm</name>
    <dbReference type="NCBI Taxonomy" id="6339"/>
    <lineage>
        <taxon>Eukaryota</taxon>
        <taxon>Metazoa</taxon>
        <taxon>Ecdysozoa</taxon>
        <taxon>Nematoda</taxon>
        <taxon>Chromadorea</taxon>
        <taxon>Rhabditida</taxon>
        <taxon>Rhabditina</taxon>
        <taxon>Rhabditomorpha</taxon>
        <taxon>Strongyloidea</taxon>
        <taxon>Heligmosomidae</taxon>
        <taxon>Heligmosomoides</taxon>
    </lineage>
</organism>
<dbReference type="OrthoDB" id="958254at2759"/>
<dbReference type="PANTHER" id="PTHR13234">
    <property type="entry name" value="GAMMA-INTERFERON INDUCIBLE LYSOSOMAL THIOL REDUCTASE GILT"/>
    <property type="match status" value="1"/>
</dbReference>
<evidence type="ECO:0000313" key="4">
    <source>
        <dbReference type="Proteomes" id="UP000050761"/>
    </source>
</evidence>
<dbReference type="GO" id="GO:0016671">
    <property type="term" value="F:oxidoreductase activity, acting on a sulfur group of donors, disulfide as acceptor"/>
    <property type="evidence" value="ECO:0007669"/>
    <property type="project" value="InterPro"/>
</dbReference>
<evidence type="ECO:0000313" key="5">
    <source>
        <dbReference type="WBParaSite" id="HPBE_0001064301-mRNA-1"/>
    </source>
</evidence>
<name>A0A183FRY5_HELPZ</name>
<reference evidence="5" key="2">
    <citation type="submission" date="2019-09" db="UniProtKB">
        <authorList>
            <consortium name="WormBaseParasite"/>
        </authorList>
    </citation>
    <scope>IDENTIFICATION</scope>
</reference>